<accession>A0A844ZH02</accession>
<evidence type="ECO:0000259" key="5">
    <source>
        <dbReference type="Pfam" id="PF13622"/>
    </source>
</evidence>
<dbReference type="SUPFAM" id="SSF54637">
    <property type="entry name" value="Thioesterase/thiol ester dehydrase-isomerase"/>
    <property type="match status" value="2"/>
</dbReference>
<comment type="caution">
    <text evidence="6">The sequence shown here is derived from an EMBL/GenBank/DDBJ whole genome shotgun (WGS) entry which is preliminary data.</text>
</comment>
<dbReference type="CDD" id="cd03445">
    <property type="entry name" value="Thioesterase_II_repeat2"/>
    <property type="match status" value="1"/>
</dbReference>
<reference evidence="6 7" key="1">
    <citation type="submission" date="2019-12" db="EMBL/GenBank/DDBJ databases">
        <title>Genomic-based taxomic classification of the family Erythrobacteraceae.</title>
        <authorList>
            <person name="Xu L."/>
        </authorList>
    </citation>
    <scope>NUCLEOTIDE SEQUENCE [LARGE SCALE GENOMIC DNA]</scope>
    <source>
        <strain evidence="6 7">MCCC 1A09962</strain>
    </source>
</reference>
<dbReference type="Gene3D" id="2.40.160.210">
    <property type="entry name" value="Acyl-CoA thioesterase, double hotdog domain"/>
    <property type="match status" value="1"/>
</dbReference>
<feature type="compositionally biased region" description="Basic and acidic residues" evidence="3">
    <location>
        <begin position="257"/>
        <end position="275"/>
    </location>
</feature>
<dbReference type="GO" id="GO:0009062">
    <property type="term" value="P:fatty acid catabolic process"/>
    <property type="evidence" value="ECO:0007669"/>
    <property type="project" value="TreeGrafter"/>
</dbReference>
<feature type="domain" description="Acyl-CoA thioesterase 2 C-terminal" evidence="4">
    <location>
        <begin position="143"/>
        <end position="250"/>
    </location>
</feature>
<feature type="region of interest" description="Disordered" evidence="3">
    <location>
        <begin position="255"/>
        <end position="275"/>
    </location>
</feature>
<comment type="similarity">
    <text evidence="1">Belongs to the C/M/P thioester hydrolase family.</text>
</comment>
<dbReference type="GO" id="GO:0006637">
    <property type="term" value="P:acyl-CoA metabolic process"/>
    <property type="evidence" value="ECO:0007669"/>
    <property type="project" value="InterPro"/>
</dbReference>
<dbReference type="OrthoDB" id="9781019at2"/>
<sequence>MGPRLFGGQAVAQALLAAGEEEDTGRLPHSLHAYFLKAGSSEDPVEYRVTSLSAGRSFATRRVEAFQDNTLIFSMIASFQLEEMGFAHQVAPAFELDIDAARSALDTWRENNPKANSAPIIERLQKRPIELVPLDPGAIFGSKIKAEHNGVWMRMREPAHASPIEQRGLLAYASDMMLLRNALLPHGVWPGSSTVQAASLDHAIWFHENPDFDRWHLFVTDSPWAGHARGLNRGHFYDIDGRMVASVTQESLMRPQGEVRERMLAAEGERETPQD</sequence>
<organism evidence="6 7">
    <name type="scientific">Parapontixanthobacter aurantiacus</name>
    <dbReference type="NCBI Taxonomy" id="1463599"/>
    <lineage>
        <taxon>Bacteria</taxon>
        <taxon>Pseudomonadati</taxon>
        <taxon>Pseudomonadota</taxon>
        <taxon>Alphaproteobacteria</taxon>
        <taxon>Sphingomonadales</taxon>
        <taxon>Erythrobacteraceae</taxon>
        <taxon>Parapontixanthobacter</taxon>
    </lineage>
</organism>
<gene>
    <name evidence="6" type="ORF">GRI38_13570</name>
</gene>
<dbReference type="InterPro" id="IPR025652">
    <property type="entry name" value="TesB_C"/>
</dbReference>
<dbReference type="InterPro" id="IPR003703">
    <property type="entry name" value="Acyl_CoA_thio"/>
</dbReference>
<evidence type="ECO:0000313" key="7">
    <source>
        <dbReference type="Proteomes" id="UP000433104"/>
    </source>
</evidence>
<dbReference type="Proteomes" id="UP000433104">
    <property type="component" value="Unassembled WGS sequence"/>
</dbReference>
<dbReference type="AlphaFoldDB" id="A0A844ZH02"/>
<dbReference type="InterPro" id="IPR042171">
    <property type="entry name" value="Acyl-CoA_hotdog"/>
</dbReference>
<keyword evidence="7" id="KW-1185">Reference proteome</keyword>
<evidence type="ECO:0000256" key="1">
    <source>
        <dbReference type="ARBA" id="ARBA00006538"/>
    </source>
</evidence>
<evidence type="ECO:0000313" key="6">
    <source>
        <dbReference type="EMBL" id="MXO87058.1"/>
    </source>
</evidence>
<dbReference type="EMBL" id="WTYW01000006">
    <property type="protein sequence ID" value="MXO87058.1"/>
    <property type="molecule type" value="Genomic_DNA"/>
</dbReference>
<keyword evidence="2" id="KW-0378">Hydrolase</keyword>
<feature type="domain" description="Acyl-CoA thioesterase-like N-terminal HotDog" evidence="5">
    <location>
        <begin position="2"/>
        <end position="80"/>
    </location>
</feature>
<evidence type="ECO:0000256" key="2">
    <source>
        <dbReference type="ARBA" id="ARBA00022801"/>
    </source>
</evidence>
<evidence type="ECO:0000256" key="3">
    <source>
        <dbReference type="SAM" id="MobiDB-lite"/>
    </source>
</evidence>
<dbReference type="InterPro" id="IPR049449">
    <property type="entry name" value="TesB_ACOT8-like_N"/>
</dbReference>
<dbReference type="PANTHER" id="PTHR11066:SF34">
    <property type="entry name" value="ACYL-COENZYME A THIOESTERASE 8"/>
    <property type="match status" value="1"/>
</dbReference>
<protein>
    <submittedName>
        <fullName evidence="6">Acyl-CoA thioesterase II</fullName>
    </submittedName>
</protein>
<evidence type="ECO:0000259" key="4">
    <source>
        <dbReference type="Pfam" id="PF02551"/>
    </source>
</evidence>
<dbReference type="Pfam" id="PF02551">
    <property type="entry name" value="Acyl_CoA_thio"/>
    <property type="match status" value="1"/>
</dbReference>
<dbReference type="CDD" id="cd03444">
    <property type="entry name" value="Thioesterase_II_repeat1"/>
    <property type="match status" value="1"/>
</dbReference>
<dbReference type="Pfam" id="PF13622">
    <property type="entry name" value="4HBT_3"/>
    <property type="match status" value="1"/>
</dbReference>
<dbReference type="InterPro" id="IPR029069">
    <property type="entry name" value="HotDog_dom_sf"/>
</dbReference>
<dbReference type="PANTHER" id="PTHR11066">
    <property type="entry name" value="ACYL-COA THIOESTERASE"/>
    <property type="match status" value="1"/>
</dbReference>
<dbReference type="GO" id="GO:0047617">
    <property type="term" value="F:fatty acyl-CoA hydrolase activity"/>
    <property type="evidence" value="ECO:0007669"/>
    <property type="project" value="InterPro"/>
</dbReference>
<proteinExistence type="inferred from homology"/>
<name>A0A844ZH02_9SPHN</name>